<protein>
    <submittedName>
        <fullName evidence="1">Uncharacterized protein</fullName>
    </submittedName>
</protein>
<dbReference type="STRING" id="29529.SAMN04488122_4905"/>
<dbReference type="EMBL" id="FOJG01000002">
    <property type="protein sequence ID" value="SEW52527.1"/>
    <property type="molecule type" value="Genomic_DNA"/>
</dbReference>
<keyword evidence="2" id="KW-1185">Reference proteome</keyword>
<organism evidence="1 2">
    <name type="scientific">Chitinophaga arvensicola</name>
    <dbReference type="NCBI Taxonomy" id="29529"/>
    <lineage>
        <taxon>Bacteria</taxon>
        <taxon>Pseudomonadati</taxon>
        <taxon>Bacteroidota</taxon>
        <taxon>Chitinophagia</taxon>
        <taxon>Chitinophagales</taxon>
        <taxon>Chitinophagaceae</taxon>
        <taxon>Chitinophaga</taxon>
    </lineage>
</organism>
<accession>A0A1I0S8Q1</accession>
<dbReference type="PROSITE" id="PS51257">
    <property type="entry name" value="PROKAR_LIPOPROTEIN"/>
    <property type="match status" value="1"/>
</dbReference>
<evidence type="ECO:0000313" key="1">
    <source>
        <dbReference type="EMBL" id="SEW52527.1"/>
    </source>
</evidence>
<dbReference type="OrthoDB" id="638209at2"/>
<sequence>MNKLYTGALLGLAIAASSCGSKKIKIESINNRQQLDSVIALLPKTQVKVDSIPVRVLYMHLKGDFTFYGQPVKEFSIQTKDEQLQACTFDIEKGASDVLQQLENENGTGFKEYSNPILSWSTLPKKIQFSVQDFDGDLLTLSNKEKAAISLYFNNPVNNRITNIYKEIPPVTTTNDYQLEVDNSECGYRLYVNDFLVIDHAGARTLGVTADINPYLVKGKQQKVTVELLPGNDYDGNPRNRLHLESVVHVALKKSSKRSMFSSVVFDFRTPNADSMVREDAHSSRYIRASKFYGQLSAKVDHPFETDAVPYELPCYAAAVTDIRTIPDAKEKILAHYRKLQQAYLEKDSLQLEKLLYPLEKNLQTAWYWSKPIDGQTRWTNIMDKAREARDVKLEENVVLYTTPDGHFAKLLPAVYNKNPAFYLSKEDGFYPLDYYVNIDKNGDVQFAID</sequence>
<evidence type="ECO:0000313" key="2">
    <source>
        <dbReference type="Proteomes" id="UP000199310"/>
    </source>
</evidence>
<reference evidence="2" key="1">
    <citation type="submission" date="2016-10" db="EMBL/GenBank/DDBJ databases">
        <authorList>
            <person name="Varghese N."/>
            <person name="Submissions S."/>
        </authorList>
    </citation>
    <scope>NUCLEOTIDE SEQUENCE [LARGE SCALE GENOMIC DNA]</scope>
    <source>
        <strain evidence="2">DSM 3695</strain>
    </source>
</reference>
<dbReference type="RefSeq" id="WP_089899036.1">
    <property type="nucleotide sequence ID" value="NZ_FOJG01000002.1"/>
</dbReference>
<dbReference type="Proteomes" id="UP000199310">
    <property type="component" value="Unassembled WGS sequence"/>
</dbReference>
<name>A0A1I0S8Q1_9BACT</name>
<proteinExistence type="predicted"/>
<gene>
    <name evidence="1" type="ORF">SAMN04488122_4905</name>
</gene>
<dbReference type="AlphaFoldDB" id="A0A1I0S8Q1"/>